<evidence type="ECO:0000313" key="2">
    <source>
        <dbReference type="Proteomes" id="UP000198528"/>
    </source>
</evidence>
<sequence length="309" mass="34042">MPALITHHLFGEKSAALLPEGIIRNQEELLAFILGNQGPDPFFTRFSTTPENASACHRLAHLMHERKVVGALMALRDGVAHLPEADKGIGRSFTLGLLGHYLLDSSAHPFIYAQQYAICGAGVGLEHRGSEVHAIIESDIDTWMLWSMRHQTVRDTPTASLLTRTERIDHVAGALFSQLALQTFDIKLNPEQYAGATRDYATLYRAIEPVGSRKSAAVVAIEHLFSSYGMAESMAHRVSTSDDCASANLRHLPWSDPATGEVRDESFPDLFFGALDQWADVAQTYVRGDEQLLRAAVGNRNYNGMPTQD</sequence>
<keyword evidence="2" id="KW-1185">Reference proteome</keyword>
<protein>
    <recommendedName>
        <fullName evidence="3">Phospholipase C/D domain-containing protein</fullName>
    </recommendedName>
</protein>
<reference evidence="2" key="1">
    <citation type="submission" date="2016-10" db="EMBL/GenBank/DDBJ databases">
        <authorList>
            <person name="Varghese N."/>
            <person name="Submissions S."/>
        </authorList>
    </citation>
    <scope>NUCLEOTIDE SEQUENCE [LARGE SCALE GENOMIC DNA]</scope>
    <source>
        <strain evidence="2">DSM 22619</strain>
    </source>
</reference>
<evidence type="ECO:0008006" key="3">
    <source>
        <dbReference type="Google" id="ProtNLM"/>
    </source>
</evidence>
<organism evidence="1 2">
    <name type="scientific">Parafannyhessea umbonata</name>
    <dbReference type="NCBI Taxonomy" id="604330"/>
    <lineage>
        <taxon>Bacteria</taxon>
        <taxon>Bacillati</taxon>
        <taxon>Actinomycetota</taxon>
        <taxon>Coriobacteriia</taxon>
        <taxon>Coriobacteriales</taxon>
        <taxon>Atopobiaceae</taxon>
        <taxon>Parafannyhessea</taxon>
    </lineage>
</organism>
<name>A0A1G6LL38_9ACTN</name>
<accession>A0A1G6LL38</accession>
<evidence type="ECO:0000313" key="1">
    <source>
        <dbReference type="EMBL" id="SDC43899.1"/>
    </source>
</evidence>
<gene>
    <name evidence="1" type="ORF">SAMN04487824_1157</name>
</gene>
<dbReference type="EMBL" id="FMZL01000015">
    <property type="protein sequence ID" value="SDC43899.1"/>
    <property type="molecule type" value="Genomic_DNA"/>
</dbReference>
<dbReference type="AlphaFoldDB" id="A0A1G6LL38"/>
<proteinExistence type="predicted"/>
<dbReference type="STRING" id="604330.SAMN04489857_1288"/>
<dbReference type="Proteomes" id="UP000198528">
    <property type="component" value="Unassembled WGS sequence"/>
</dbReference>
<dbReference type="RefSeq" id="WP_090846868.1">
    <property type="nucleotide sequence ID" value="NZ_FMZL01000015.1"/>
</dbReference>